<accession>A0A5K3FXV9</accession>
<dbReference type="Gene3D" id="3.40.33.10">
    <property type="entry name" value="CAP"/>
    <property type="match status" value="1"/>
</dbReference>
<evidence type="ECO:0000256" key="1">
    <source>
        <dbReference type="SAM" id="SignalP"/>
    </source>
</evidence>
<dbReference type="SUPFAM" id="SSF55797">
    <property type="entry name" value="PR-1-like"/>
    <property type="match status" value="1"/>
</dbReference>
<reference evidence="2" key="1">
    <citation type="submission" date="2019-11" db="UniProtKB">
        <authorList>
            <consortium name="WormBaseParasite"/>
        </authorList>
    </citation>
    <scope>IDENTIFICATION</scope>
</reference>
<dbReference type="InterPro" id="IPR035940">
    <property type="entry name" value="CAP_sf"/>
</dbReference>
<feature type="signal peptide" evidence="1">
    <location>
        <begin position="1"/>
        <end position="19"/>
    </location>
</feature>
<name>A0A5K3FXV9_MESCO</name>
<keyword evidence="1" id="KW-0732">Signal</keyword>
<proteinExistence type="predicted"/>
<feature type="chain" id="PRO_5024456492" evidence="1">
    <location>
        <begin position="20"/>
        <end position="130"/>
    </location>
</feature>
<dbReference type="AlphaFoldDB" id="A0A5K3FXV9"/>
<sequence>MQAKMNPLLLFALMCSVVADVPSEEERRAIMECHTKLREGVQPTASNMQLLNYSREMEHLAEKFVNGCNPVFPSTNPEYANAGYIQPSSSDQKLKYQDVLCEIDNSTYDYRNNTCHGSCYEYKQASIIFP</sequence>
<protein>
    <submittedName>
        <fullName evidence="2">SCP domain-containing protein</fullName>
    </submittedName>
</protein>
<organism evidence="2">
    <name type="scientific">Mesocestoides corti</name>
    <name type="common">Flatworm</name>
    <dbReference type="NCBI Taxonomy" id="53468"/>
    <lineage>
        <taxon>Eukaryota</taxon>
        <taxon>Metazoa</taxon>
        <taxon>Spiralia</taxon>
        <taxon>Lophotrochozoa</taxon>
        <taxon>Platyhelminthes</taxon>
        <taxon>Cestoda</taxon>
        <taxon>Eucestoda</taxon>
        <taxon>Cyclophyllidea</taxon>
        <taxon>Mesocestoididae</taxon>
        <taxon>Mesocestoides</taxon>
    </lineage>
</organism>
<dbReference type="WBParaSite" id="MCU_011041-RA">
    <property type="protein sequence ID" value="MCU_011041-RA"/>
    <property type="gene ID" value="MCU_011041"/>
</dbReference>
<evidence type="ECO:0000313" key="2">
    <source>
        <dbReference type="WBParaSite" id="MCU_011041-RA"/>
    </source>
</evidence>